<dbReference type="STRING" id="1415166.NONO_c50630"/>
<dbReference type="EMBL" id="CP006850">
    <property type="protein sequence ID" value="AHH19847.1"/>
    <property type="molecule type" value="Genomic_DNA"/>
</dbReference>
<dbReference type="InterPro" id="IPR045851">
    <property type="entry name" value="AMP-bd_C_sf"/>
</dbReference>
<dbReference type="HOGENOM" id="CLU_000022_59_0_11"/>
<dbReference type="InterPro" id="IPR000873">
    <property type="entry name" value="AMP-dep_synth/lig_dom"/>
</dbReference>
<evidence type="ECO:0000313" key="6">
    <source>
        <dbReference type="Proteomes" id="UP000019150"/>
    </source>
</evidence>
<gene>
    <name evidence="5" type="ORF">NONO_c50630</name>
</gene>
<dbReference type="eggNOG" id="COG0318">
    <property type="taxonomic scope" value="Bacteria"/>
</dbReference>
<dbReference type="PANTHER" id="PTHR43201">
    <property type="entry name" value="ACYL-COA SYNTHETASE"/>
    <property type="match status" value="1"/>
</dbReference>
<evidence type="ECO:0000256" key="1">
    <source>
        <dbReference type="ARBA" id="ARBA00006432"/>
    </source>
</evidence>
<name>W5TKT8_9NOCA</name>
<accession>W5TKT8</accession>
<keyword evidence="6" id="KW-1185">Reference proteome</keyword>
<comment type="similarity">
    <text evidence="1">Belongs to the ATP-dependent AMP-binding enzyme family.</text>
</comment>
<dbReference type="GO" id="GO:0031956">
    <property type="term" value="F:medium-chain fatty acid-CoA ligase activity"/>
    <property type="evidence" value="ECO:0007669"/>
    <property type="project" value="TreeGrafter"/>
</dbReference>
<dbReference type="Gene3D" id="3.40.50.12780">
    <property type="entry name" value="N-terminal domain of ligase-like"/>
    <property type="match status" value="1"/>
</dbReference>
<dbReference type="PATRIC" id="fig|1415166.3.peg.5222"/>
<reference evidence="5 6" key="1">
    <citation type="journal article" date="2014" name="Appl. Environ. Microbiol.">
        <title>Insights into the Microbial Degradation of Rubber and Gutta-Percha by Analysis of the Complete Genome of Nocardia nova SH22a.</title>
        <authorList>
            <person name="Luo Q."/>
            <person name="Hiessl S."/>
            <person name="Poehlein A."/>
            <person name="Daniel R."/>
            <person name="Steinbuchel A."/>
        </authorList>
    </citation>
    <scope>NUCLEOTIDE SEQUENCE [LARGE SCALE GENOMIC DNA]</scope>
    <source>
        <strain evidence="5">SH22a</strain>
    </source>
</reference>
<dbReference type="RefSeq" id="WP_025351235.1">
    <property type="nucleotide sequence ID" value="NZ_CP006850.1"/>
</dbReference>
<keyword evidence="2 5" id="KW-0436">Ligase</keyword>
<feature type="domain" description="AMP-binding enzyme C-terminal" evidence="4">
    <location>
        <begin position="393"/>
        <end position="460"/>
    </location>
</feature>
<dbReference type="GO" id="GO:0006631">
    <property type="term" value="P:fatty acid metabolic process"/>
    <property type="evidence" value="ECO:0007669"/>
    <property type="project" value="TreeGrafter"/>
</dbReference>
<dbReference type="SUPFAM" id="SSF56801">
    <property type="entry name" value="Acetyl-CoA synthetase-like"/>
    <property type="match status" value="1"/>
</dbReference>
<dbReference type="Pfam" id="PF00501">
    <property type="entry name" value="AMP-binding"/>
    <property type="match status" value="1"/>
</dbReference>
<evidence type="ECO:0000256" key="2">
    <source>
        <dbReference type="ARBA" id="ARBA00022598"/>
    </source>
</evidence>
<evidence type="ECO:0000259" key="3">
    <source>
        <dbReference type="Pfam" id="PF00501"/>
    </source>
</evidence>
<dbReference type="Gene3D" id="3.30.300.30">
    <property type="match status" value="1"/>
</dbReference>
<dbReference type="Pfam" id="PF13193">
    <property type="entry name" value="AMP-binding_C"/>
    <property type="match status" value="1"/>
</dbReference>
<dbReference type="OrthoDB" id="9803968at2"/>
<feature type="domain" description="AMP-dependent synthetase/ligase" evidence="3">
    <location>
        <begin position="10"/>
        <end position="338"/>
    </location>
</feature>
<sequence>MFTSLGTQLTARAEENPDAPAITCAGTTLTYDELDRRANRLARAYADRGVRHGDLVTLGLANGIEFVTAAFAAWKLGATPQPVSALLPARERAAIVALAKPSLVVGVEEEIAGIASVPAGFEPDAALSDAPHPDRVAPAWKVMTSGGSTGRPKLIVAGLDSALDPATGEVTHLRVGGVVLVPGPLYHNTPFQMTMVALQMGNHVVMLERFDAAATLEAIRVHRVEVVSLVPTMMQRILRLIEETGAEPDFGSVRSVWHMASHCPSWLKRAWIDLVGPERLWEMYGSTEYVAATVISGAEWLEHPGSVGRPVVGEICVLDEEGRSVPPGEVGEIYMRPPAGATLFRYIGATARTVGDWTTFGDLGSMDEQGYLYISDRRTDMIVTGGANIFPAEVEGVLLEHPQVLSAVVVGIPHHDLGHTAHAVVQTTGLVAEDELRRYMAERLVRYKQPRSYRLVSESLRDDAGKVRRTAIRDEETARLAAAH</sequence>
<evidence type="ECO:0000259" key="4">
    <source>
        <dbReference type="Pfam" id="PF13193"/>
    </source>
</evidence>
<dbReference type="PANTHER" id="PTHR43201:SF5">
    <property type="entry name" value="MEDIUM-CHAIN ACYL-COA LIGASE ACSF2, MITOCHONDRIAL"/>
    <property type="match status" value="1"/>
</dbReference>
<organism evidence="5 6">
    <name type="scientific">Nocardia nova SH22a</name>
    <dbReference type="NCBI Taxonomy" id="1415166"/>
    <lineage>
        <taxon>Bacteria</taxon>
        <taxon>Bacillati</taxon>
        <taxon>Actinomycetota</taxon>
        <taxon>Actinomycetes</taxon>
        <taxon>Mycobacteriales</taxon>
        <taxon>Nocardiaceae</taxon>
        <taxon>Nocardia</taxon>
    </lineage>
</organism>
<dbReference type="InterPro" id="IPR042099">
    <property type="entry name" value="ANL_N_sf"/>
</dbReference>
<evidence type="ECO:0000313" key="5">
    <source>
        <dbReference type="EMBL" id="AHH19847.1"/>
    </source>
</evidence>
<dbReference type="Proteomes" id="UP000019150">
    <property type="component" value="Chromosome"/>
</dbReference>
<proteinExistence type="inferred from homology"/>
<dbReference type="KEGG" id="nno:NONO_c50630"/>
<dbReference type="AlphaFoldDB" id="W5TKT8"/>
<protein>
    <submittedName>
        <fullName evidence="5">Putative bile acid-coenzyme A ligase</fullName>
    </submittedName>
</protein>
<dbReference type="InterPro" id="IPR025110">
    <property type="entry name" value="AMP-bd_C"/>
</dbReference>